<evidence type="ECO:0000256" key="5">
    <source>
        <dbReference type="SAM" id="Phobius"/>
    </source>
</evidence>
<feature type="transmembrane region" description="Helical" evidence="5">
    <location>
        <begin position="557"/>
        <end position="577"/>
    </location>
</feature>
<feature type="transmembrane region" description="Helical" evidence="5">
    <location>
        <begin position="255"/>
        <end position="272"/>
    </location>
</feature>
<evidence type="ECO:0000256" key="2">
    <source>
        <dbReference type="ARBA" id="ARBA00022692"/>
    </source>
</evidence>
<evidence type="ECO:0000259" key="6">
    <source>
        <dbReference type="Pfam" id="PF04932"/>
    </source>
</evidence>
<dbReference type="Pfam" id="PF04932">
    <property type="entry name" value="Wzy_C"/>
    <property type="match status" value="1"/>
</dbReference>
<keyword evidence="4 5" id="KW-0472">Membrane</keyword>
<feature type="transmembrane region" description="Helical" evidence="5">
    <location>
        <begin position="139"/>
        <end position="157"/>
    </location>
</feature>
<evidence type="ECO:0000256" key="3">
    <source>
        <dbReference type="ARBA" id="ARBA00022989"/>
    </source>
</evidence>
<protein>
    <submittedName>
        <fullName evidence="7">Putative membrane protein</fullName>
    </submittedName>
</protein>
<feature type="domain" description="O-antigen ligase-related" evidence="6">
    <location>
        <begin position="460"/>
        <end position="537"/>
    </location>
</feature>
<evidence type="ECO:0000313" key="7">
    <source>
        <dbReference type="EMBL" id="CRZ33370.1"/>
    </source>
</evidence>
<keyword evidence="8" id="KW-1185">Reference proteome</keyword>
<evidence type="ECO:0000256" key="1">
    <source>
        <dbReference type="ARBA" id="ARBA00004141"/>
    </source>
</evidence>
<feature type="transmembrane region" description="Helical" evidence="5">
    <location>
        <begin position="520"/>
        <end position="545"/>
    </location>
</feature>
<dbReference type="RefSeq" id="WP_103201558.1">
    <property type="nucleotide sequence ID" value="NZ_CVTD020000007.1"/>
</dbReference>
<feature type="transmembrane region" description="Helical" evidence="5">
    <location>
        <begin position="27"/>
        <end position="44"/>
    </location>
</feature>
<accession>A0A0H5SE95</accession>
<dbReference type="OrthoDB" id="1762823at2"/>
<feature type="transmembrane region" description="Helical" evidence="5">
    <location>
        <begin position="105"/>
        <end position="124"/>
    </location>
</feature>
<dbReference type="AlphaFoldDB" id="A0A0H5SE95"/>
<dbReference type="GO" id="GO:0016020">
    <property type="term" value="C:membrane"/>
    <property type="evidence" value="ECO:0007669"/>
    <property type="project" value="UniProtKB-SubCell"/>
</dbReference>
<dbReference type="InterPro" id="IPR051533">
    <property type="entry name" value="WaaL-like"/>
</dbReference>
<sequence length="612" mass="71032">MRYKNNNNSKKKSYKNYTNVNESKSNFWLLMPVIFVISVLPFITRLKQTNANLSIYPWFPLNDIDADFFLYYKKVLFLFAVCYMFILVLYKIYINNISMEYTRILIPLTIYGTLTLLSSLFSKFRTYSLRGTIDHHEPVFVFLGYCIIVYYVLLYIQTEKDIEIIINCFIISIILMSILGLTQYLGKDFFATTLGKKLILPKSYWNNLDLISFNFEKNRVYLTLHNPNYVGSYIALAAPLILILTFFIKNKYWKLPIYLTSFAGILICLIGSKSKTAIIGLIAGGLLAVIVFYRFIIKYFYLSIPFIFFVIGLLFTYNNANNNLLVNQLKQAFNFVKTEPALEDIQTLDDKILITYQGNKLQIISFPYNNDVIFLALDENNNSLPLLYNEEKNCYIIMDDRFPGFELGYALFNDINSFYVNIDEHDWFFTNFTPDNTYYYITRYGKLDKIIKAPSVLFNGYEKYASGRGYIWSRTIPLLKKYLFLGAGADTYVLAFPQQDYVNLYNYGFSNQILTKPHNMYLQIAVQSGVLSLVAYLVFYAMYFVSSFKLYIKSKFISYYSQVGVAILISTFTYMVVSLANDSIIAVSPIFWVLIGLGIVTNKKEKKLLGNA</sequence>
<dbReference type="PANTHER" id="PTHR37422:SF13">
    <property type="entry name" value="LIPOPOLYSACCHARIDE BIOSYNTHESIS PROTEIN PA4999-RELATED"/>
    <property type="match status" value="1"/>
</dbReference>
<evidence type="ECO:0000256" key="4">
    <source>
        <dbReference type="ARBA" id="ARBA00023136"/>
    </source>
</evidence>
<feature type="transmembrane region" description="Helical" evidence="5">
    <location>
        <begin position="75"/>
        <end position="93"/>
    </location>
</feature>
<dbReference type="InterPro" id="IPR007016">
    <property type="entry name" value="O-antigen_ligase-rel_domated"/>
</dbReference>
<feature type="transmembrane region" description="Helical" evidence="5">
    <location>
        <begin position="164"/>
        <end position="185"/>
    </location>
</feature>
<name>A0A0H5SE95_HERHM</name>
<keyword evidence="3 5" id="KW-1133">Transmembrane helix</keyword>
<dbReference type="EMBL" id="CVTD020000007">
    <property type="protein sequence ID" value="CRZ33370.1"/>
    <property type="molecule type" value="Genomic_DNA"/>
</dbReference>
<organism evidence="7 8">
    <name type="scientific">Herbinix hemicellulosilytica</name>
    <dbReference type="NCBI Taxonomy" id="1564487"/>
    <lineage>
        <taxon>Bacteria</taxon>
        <taxon>Bacillati</taxon>
        <taxon>Bacillota</taxon>
        <taxon>Clostridia</taxon>
        <taxon>Lachnospirales</taxon>
        <taxon>Lachnospiraceae</taxon>
        <taxon>Herbinix</taxon>
    </lineage>
</organism>
<dbReference type="PANTHER" id="PTHR37422">
    <property type="entry name" value="TEICHURONIC ACID BIOSYNTHESIS PROTEIN TUAE"/>
    <property type="match status" value="1"/>
</dbReference>
<reference evidence="7 8" key="1">
    <citation type="submission" date="2015-06" db="EMBL/GenBank/DDBJ databases">
        <authorList>
            <person name="Wibberg Daniel"/>
        </authorList>
    </citation>
    <scope>NUCLEOTIDE SEQUENCE [LARGE SCALE GENOMIC DNA]</scope>
    <source>
        <strain evidence="7 8">T3/55T</strain>
    </source>
</reference>
<dbReference type="Proteomes" id="UP000236497">
    <property type="component" value="Unassembled WGS sequence"/>
</dbReference>
<comment type="subcellular location">
    <subcellularLocation>
        <location evidence="1">Membrane</location>
        <topology evidence="1">Multi-pass membrane protein</topology>
    </subcellularLocation>
</comment>
<keyword evidence="2 5" id="KW-0812">Transmembrane</keyword>
<gene>
    <name evidence="7" type="ORF">HHT355_0156</name>
</gene>
<proteinExistence type="predicted"/>
<feature type="transmembrane region" description="Helical" evidence="5">
    <location>
        <begin position="583"/>
        <end position="600"/>
    </location>
</feature>
<feature type="transmembrane region" description="Helical" evidence="5">
    <location>
        <begin position="278"/>
        <end position="295"/>
    </location>
</feature>
<evidence type="ECO:0000313" key="8">
    <source>
        <dbReference type="Proteomes" id="UP000236497"/>
    </source>
</evidence>
<feature type="transmembrane region" description="Helical" evidence="5">
    <location>
        <begin position="300"/>
        <end position="317"/>
    </location>
</feature>
<feature type="transmembrane region" description="Helical" evidence="5">
    <location>
        <begin position="229"/>
        <end position="248"/>
    </location>
</feature>